<evidence type="ECO:0000256" key="1">
    <source>
        <dbReference type="ARBA" id="ARBA00008791"/>
    </source>
</evidence>
<dbReference type="Proteomes" id="UP000234662">
    <property type="component" value="Unassembled WGS sequence"/>
</dbReference>
<organism evidence="3 4">
    <name type="scientific">Gordonia terrae</name>
    <dbReference type="NCBI Taxonomy" id="2055"/>
    <lineage>
        <taxon>Bacteria</taxon>
        <taxon>Bacillati</taxon>
        <taxon>Actinomycetota</taxon>
        <taxon>Actinomycetes</taxon>
        <taxon>Mycobacteriales</taxon>
        <taxon>Gordoniaceae</taxon>
        <taxon>Gordonia</taxon>
    </lineage>
</organism>
<dbReference type="RefSeq" id="WP_101821557.1">
    <property type="nucleotide sequence ID" value="NZ_PKJC01000018.1"/>
</dbReference>
<name>A0A2I1R490_9ACTN</name>
<dbReference type="Pfam" id="PF00582">
    <property type="entry name" value="Usp"/>
    <property type="match status" value="2"/>
</dbReference>
<dbReference type="PANTHER" id="PTHR31964:SF113">
    <property type="entry name" value="USPA DOMAIN-CONTAINING PROTEIN"/>
    <property type="match status" value="1"/>
</dbReference>
<feature type="domain" description="UspA" evidence="2">
    <location>
        <begin position="153"/>
        <end position="288"/>
    </location>
</feature>
<proteinExistence type="inferred from homology"/>
<comment type="similarity">
    <text evidence="1">Belongs to the universal stress protein A family.</text>
</comment>
<sequence>MTELIAPVVAAVDGSDEACEALRWAAVTAERKHRPLYVVSAVGMVASGYAPTMMMTEDPVHEVMRHDAQRAVDEAVGHARAVAPSIAVSGHLIEGGAALALREISSRANLLVLGRRGKGGVKGLLLGSVSTDVAAHANCPVVVVSGPAPASGPVVVGVDGSRAARTALEYAFEHADLLRTSLLAVHAYGGFSSSAFFEHGDRVVRQLHDEAEALMSEQLAGLAADHPDVSVETVVAVDVAAQRIIDAAHDAQLIVMGSRGRGGFRGLLLGSTSQAVVQVAPCPVMIVHAEG</sequence>
<protein>
    <submittedName>
        <fullName evidence="3">Universal stress protein UspA</fullName>
    </submittedName>
</protein>
<dbReference type="PRINTS" id="PR01438">
    <property type="entry name" value="UNVRSLSTRESS"/>
</dbReference>
<dbReference type="InterPro" id="IPR006015">
    <property type="entry name" value="Universal_stress_UspA"/>
</dbReference>
<dbReference type="SUPFAM" id="SSF52402">
    <property type="entry name" value="Adenine nucleotide alpha hydrolases-like"/>
    <property type="match status" value="2"/>
</dbReference>
<dbReference type="InterPro" id="IPR014729">
    <property type="entry name" value="Rossmann-like_a/b/a_fold"/>
</dbReference>
<dbReference type="Gene3D" id="3.40.50.620">
    <property type="entry name" value="HUPs"/>
    <property type="match status" value="2"/>
</dbReference>
<dbReference type="InterPro" id="IPR006016">
    <property type="entry name" value="UspA"/>
</dbReference>
<evidence type="ECO:0000313" key="3">
    <source>
        <dbReference type="EMBL" id="PKZ63953.1"/>
    </source>
</evidence>
<comment type="caution">
    <text evidence="3">The sequence shown here is derived from an EMBL/GenBank/DDBJ whole genome shotgun (WGS) entry which is preliminary data.</text>
</comment>
<dbReference type="PANTHER" id="PTHR31964">
    <property type="entry name" value="ADENINE NUCLEOTIDE ALPHA HYDROLASES-LIKE SUPERFAMILY PROTEIN"/>
    <property type="match status" value="1"/>
</dbReference>
<dbReference type="AlphaFoldDB" id="A0A2I1R490"/>
<gene>
    <name evidence="3" type="ORF">CYJ73_19470</name>
</gene>
<evidence type="ECO:0000313" key="4">
    <source>
        <dbReference type="Proteomes" id="UP000234662"/>
    </source>
</evidence>
<reference evidence="3 4" key="1">
    <citation type="submission" date="2017-12" db="EMBL/GenBank/DDBJ databases">
        <title>Phylogenetic diversity of female urinary microbiome.</title>
        <authorList>
            <person name="Thomas-White K."/>
            <person name="Wolfe A.J."/>
        </authorList>
    </citation>
    <scope>NUCLEOTIDE SEQUENCE [LARGE SCALE GENOMIC DNA]</scope>
    <source>
        <strain evidence="3 4">UMB0777</strain>
    </source>
</reference>
<feature type="domain" description="UspA" evidence="2">
    <location>
        <begin position="7"/>
        <end position="144"/>
    </location>
</feature>
<evidence type="ECO:0000259" key="2">
    <source>
        <dbReference type="Pfam" id="PF00582"/>
    </source>
</evidence>
<accession>A0A2I1R490</accession>
<dbReference type="EMBL" id="PKJC01000018">
    <property type="protein sequence ID" value="PKZ63953.1"/>
    <property type="molecule type" value="Genomic_DNA"/>
</dbReference>